<protein>
    <submittedName>
        <fullName evidence="7">TetR family transcriptional regulator</fullName>
    </submittedName>
</protein>
<dbReference type="Pfam" id="PF00440">
    <property type="entry name" value="TetR_N"/>
    <property type="match status" value="1"/>
</dbReference>
<keyword evidence="8" id="KW-1185">Reference proteome</keyword>
<dbReference type="GO" id="GO:0003700">
    <property type="term" value="F:DNA-binding transcription factor activity"/>
    <property type="evidence" value="ECO:0007669"/>
    <property type="project" value="TreeGrafter"/>
</dbReference>
<dbReference type="InterPro" id="IPR036271">
    <property type="entry name" value="Tet_transcr_reg_TetR-rel_C_sf"/>
</dbReference>
<evidence type="ECO:0000256" key="5">
    <source>
        <dbReference type="SAM" id="MobiDB-lite"/>
    </source>
</evidence>
<gene>
    <name evidence="7" type="ORF">CA982_20505</name>
</gene>
<dbReference type="EMBL" id="NGFO01000028">
    <property type="protein sequence ID" value="OUC76760.1"/>
    <property type="molecule type" value="Genomic_DNA"/>
</dbReference>
<dbReference type="PANTHER" id="PTHR30055:SF160">
    <property type="entry name" value="TRANSCRIPTIONAL REGULATORY PROTEIN (PROBABLY ASNC-FAMILY)-RELATED"/>
    <property type="match status" value="1"/>
</dbReference>
<dbReference type="PRINTS" id="PR00455">
    <property type="entry name" value="HTHTETR"/>
</dbReference>
<evidence type="ECO:0000259" key="6">
    <source>
        <dbReference type="PROSITE" id="PS50977"/>
    </source>
</evidence>
<evidence type="ECO:0000313" key="7">
    <source>
        <dbReference type="EMBL" id="OUC76760.1"/>
    </source>
</evidence>
<dbReference type="PANTHER" id="PTHR30055">
    <property type="entry name" value="HTH-TYPE TRANSCRIPTIONAL REGULATOR RUTR"/>
    <property type="match status" value="1"/>
</dbReference>
<dbReference type="RefSeq" id="WP_086537091.1">
    <property type="nucleotide sequence ID" value="NZ_NGFO01000028.1"/>
</dbReference>
<feature type="region of interest" description="Disordered" evidence="5">
    <location>
        <begin position="227"/>
        <end position="255"/>
    </location>
</feature>
<proteinExistence type="predicted"/>
<dbReference type="SUPFAM" id="SSF46689">
    <property type="entry name" value="Homeodomain-like"/>
    <property type="match status" value="1"/>
</dbReference>
<keyword evidence="2 4" id="KW-0238">DNA-binding</keyword>
<name>A0A243Q675_9ACTN</name>
<dbReference type="InterPro" id="IPR001647">
    <property type="entry name" value="HTH_TetR"/>
</dbReference>
<dbReference type="Proteomes" id="UP000194632">
    <property type="component" value="Unassembled WGS sequence"/>
</dbReference>
<dbReference type="InterPro" id="IPR009057">
    <property type="entry name" value="Homeodomain-like_sf"/>
</dbReference>
<feature type="DNA-binding region" description="H-T-H motif" evidence="4">
    <location>
        <begin position="43"/>
        <end position="62"/>
    </location>
</feature>
<evidence type="ECO:0000256" key="2">
    <source>
        <dbReference type="ARBA" id="ARBA00023125"/>
    </source>
</evidence>
<sequence length="255" mass="27133">MSTATNASAVPGRSTRLPRSARRMQLLDAASEIFVERGYHAAGMDEIAVHAGVSKPVLYQHFPSKLDLYIAVVDSHAEKLVSDVNTALRTTTDNRRRVRAAVQAFFDFIDQDNSGYRLIFSSDASDPAVIRRVEGATEACVDAVYGLVMHDSGLDPYRSRMLASGLVGASQVNARYWLEAKRPVDKQTAVDTTVALLWGGLSHFPRQTAAADMQATVVDPEAANHEVTGAGSEASGPNVTGAGSEASGPKVTGTA</sequence>
<dbReference type="InterPro" id="IPR050109">
    <property type="entry name" value="HTH-type_TetR-like_transc_reg"/>
</dbReference>
<evidence type="ECO:0000313" key="8">
    <source>
        <dbReference type="Proteomes" id="UP000194632"/>
    </source>
</evidence>
<dbReference type="OrthoDB" id="70491at2"/>
<keyword evidence="1" id="KW-0805">Transcription regulation</keyword>
<organism evidence="7 8">
    <name type="scientific">Gordonia lacunae</name>
    <dbReference type="NCBI Taxonomy" id="417102"/>
    <lineage>
        <taxon>Bacteria</taxon>
        <taxon>Bacillati</taxon>
        <taxon>Actinomycetota</taxon>
        <taxon>Actinomycetes</taxon>
        <taxon>Mycobacteriales</taxon>
        <taxon>Gordoniaceae</taxon>
        <taxon>Gordonia</taxon>
    </lineage>
</organism>
<dbReference type="GO" id="GO:0045892">
    <property type="term" value="P:negative regulation of DNA-templated transcription"/>
    <property type="evidence" value="ECO:0007669"/>
    <property type="project" value="UniProtKB-ARBA"/>
</dbReference>
<evidence type="ECO:0000256" key="4">
    <source>
        <dbReference type="PROSITE-ProRule" id="PRU00335"/>
    </source>
</evidence>
<dbReference type="FunFam" id="1.10.10.60:FF:000141">
    <property type="entry name" value="TetR family transcriptional regulator"/>
    <property type="match status" value="1"/>
</dbReference>
<evidence type="ECO:0000256" key="1">
    <source>
        <dbReference type="ARBA" id="ARBA00023015"/>
    </source>
</evidence>
<dbReference type="SUPFAM" id="SSF48498">
    <property type="entry name" value="Tetracyclin repressor-like, C-terminal domain"/>
    <property type="match status" value="1"/>
</dbReference>
<evidence type="ECO:0000256" key="3">
    <source>
        <dbReference type="ARBA" id="ARBA00023163"/>
    </source>
</evidence>
<dbReference type="PROSITE" id="PS50977">
    <property type="entry name" value="HTH_TETR_2"/>
    <property type="match status" value="1"/>
</dbReference>
<accession>A0A243Q675</accession>
<dbReference type="STRING" id="417102.CA982_20505"/>
<dbReference type="Gene3D" id="1.10.357.10">
    <property type="entry name" value="Tetracycline Repressor, domain 2"/>
    <property type="match status" value="1"/>
</dbReference>
<feature type="domain" description="HTH tetR-type" evidence="6">
    <location>
        <begin position="20"/>
        <end position="80"/>
    </location>
</feature>
<dbReference type="GO" id="GO:0000976">
    <property type="term" value="F:transcription cis-regulatory region binding"/>
    <property type="evidence" value="ECO:0007669"/>
    <property type="project" value="TreeGrafter"/>
</dbReference>
<keyword evidence="3" id="KW-0804">Transcription</keyword>
<comment type="caution">
    <text evidence="7">The sequence shown here is derived from an EMBL/GenBank/DDBJ whole genome shotgun (WGS) entry which is preliminary data.</text>
</comment>
<dbReference type="AlphaFoldDB" id="A0A243Q675"/>
<reference evidence="7 8" key="1">
    <citation type="submission" date="2017-05" db="EMBL/GenBank/DDBJ databases">
        <title>Biotechnological potential of actinobacteria isolated from South African environments.</title>
        <authorList>
            <person name="Le Roes-Hill M."/>
            <person name="Prins A."/>
            <person name="Durrell K.A."/>
        </authorList>
    </citation>
    <scope>NUCLEOTIDE SEQUENCE [LARGE SCALE GENOMIC DNA]</scope>
    <source>
        <strain evidence="7">BS2</strain>
    </source>
</reference>